<feature type="transmembrane region" description="Helical" evidence="1">
    <location>
        <begin position="169"/>
        <end position="188"/>
    </location>
</feature>
<evidence type="ECO:0000313" key="4">
    <source>
        <dbReference type="Proteomes" id="UP001240529"/>
    </source>
</evidence>
<comment type="caution">
    <text evidence="3">The sequence shown here is derived from an EMBL/GenBank/DDBJ whole genome shotgun (WGS) entry which is preliminary data.</text>
</comment>
<keyword evidence="1" id="KW-0812">Transmembrane</keyword>
<organism evidence="3 4">
    <name type="scientific">Stenotrophomonas geniculata</name>
    <dbReference type="NCBI Taxonomy" id="86188"/>
    <lineage>
        <taxon>Bacteria</taxon>
        <taxon>Pseudomonadati</taxon>
        <taxon>Pseudomonadota</taxon>
        <taxon>Gammaproteobacteria</taxon>
        <taxon>Lysobacterales</taxon>
        <taxon>Lysobacteraceae</taxon>
        <taxon>Stenotrophomonas</taxon>
    </lineage>
</organism>
<reference evidence="3" key="1">
    <citation type="submission" date="2023-07" db="EMBL/GenBank/DDBJ databases">
        <authorList>
            <person name="Shahid S."/>
            <person name="Akbar M.Y."/>
            <person name="Ajmal W."/>
            <person name="Ansari A."/>
            <person name="Ghazanfar S."/>
        </authorList>
    </citation>
    <scope>NUCLEOTIDE SEQUENCE</scope>
    <source>
        <strain evidence="3">NIGAB</strain>
    </source>
</reference>
<keyword evidence="3" id="KW-0808">Transferase</keyword>
<protein>
    <submittedName>
        <fullName evidence="3">Acyltransferase</fullName>
        <ecNumber evidence="3">2.3.-.-</ecNumber>
    </submittedName>
</protein>
<dbReference type="GO" id="GO:0016747">
    <property type="term" value="F:acyltransferase activity, transferring groups other than amino-acyl groups"/>
    <property type="evidence" value="ECO:0007669"/>
    <property type="project" value="InterPro"/>
</dbReference>
<feature type="transmembrane region" description="Helical" evidence="1">
    <location>
        <begin position="230"/>
        <end position="248"/>
    </location>
</feature>
<dbReference type="InterPro" id="IPR002656">
    <property type="entry name" value="Acyl_transf_3_dom"/>
</dbReference>
<feature type="transmembrane region" description="Helical" evidence="1">
    <location>
        <begin position="76"/>
        <end position="95"/>
    </location>
</feature>
<feature type="domain" description="Acyltransferase 3" evidence="2">
    <location>
        <begin position="6"/>
        <end position="325"/>
    </location>
</feature>
<accession>A0AAP5C7Y5</accession>
<evidence type="ECO:0000313" key="3">
    <source>
        <dbReference type="EMBL" id="MDQ7952444.1"/>
    </source>
</evidence>
<evidence type="ECO:0000256" key="1">
    <source>
        <dbReference type="SAM" id="Phobius"/>
    </source>
</evidence>
<feature type="transmembrane region" description="Helical" evidence="1">
    <location>
        <begin position="208"/>
        <end position="223"/>
    </location>
</feature>
<keyword evidence="1" id="KW-0472">Membrane</keyword>
<dbReference type="GO" id="GO:0016020">
    <property type="term" value="C:membrane"/>
    <property type="evidence" value="ECO:0007669"/>
    <property type="project" value="TreeGrafter"/>
</dbReference>
<proteinExistence type="predicted"/>
<sequence>MTRENNFDAMRIIAALVVIFGHAHPLSAQPDPTLLGNAVQSVAVKIFFVVSGFLVAKSWWSDPHFGRFLIRRGLRLFPALFVLLALTVLALGPLFTTLPIHEYLVNEGTIRYFVYNIVLYPVYALPGVFAGNTYPGAVNGSLWSLPVEVSMYLLLPVLATIAAIARSRIVFVAISLIGIALSLYYLMIVPAESQIVWWGTGSRSVADVGPYFFLGAIIAVTPMERMLNPGIALFLVAIAALFQLPHYWMQQLVLMVVLPYVVLSFSTIATPMISRAGRFGDPSYGIYLYGFPVQQALFAVGGNSMGPLENTAFAVPIVVALAYLSWHSVEKRALSFKPGKRISGRTVNSKEIPSS</sequence>
<evidence type="ECO:0000259" key="2">
    <source>
        <dbReference type="Pfam" id="PF01757"/>
    </source>
</evidence>
<dbReference type="EC" id="2.3.-.-" evidence="3"/>
<dbReference type="InterPro" id="IPR050879">
    <property type="entry name" value="Acyltransferase_3"/>
</dbReference>
<gene>
    <name evidence="3" type="ORF">Q0031_11680</name>
</gene>
<feature type="transmembrane region" description="Helical" evidence="1">
    <location>
        <begin position="38"/>
        <end position="56"/>
    </location>
</feature>
<keyword evidence="1" id="KW-1133">Transmembrane helix</keyword>
<feature type="transmembrane region" description="Helical" evidence="1">
    <location>
        <begin position="142"/>
        <end position="162"/>
    </location>
</feature>
<feature type="transmembrane region" description="Helical" evidence="1">
    <location>
        <begin position="254"/>
        <end position="274"/>
    </location>
</feature>
<dbReference type="Pfam" id="PF01757">
    <property type="entry name" value="Acyl_transf_3"/>
    <property type="match status" value="1"/>
</dbReference>
<dbReference type="GO" id="GO:0009103">
    <property type="term" value="P:lipopolysaccharide biosynthetic process"/>
    <property type="evidence" value="ECO:0007669"/>
    <property type="project" value="TreeGrafter"/>
</dbReference>
<dbReference type="AlphaFoldDB" id="A0AAP5C7Y5"/>
<dbReference type="RefSeq" id="WP_071306571.1">
    <property type="nucleotide sequence ID" value="NZ_JAUZEA010000005.1"/>
</dbReference>
<keyword evidence="3" id="KW-0012">Acyltransferase</keyword>
<dbReference type="PANTHER" id="PTHR23028">
    <property type="entry name" value="ACETYLTRANSFERASE"/>
    <property type="match status" value="1"/>
</dbReference>
<name>A0AAP5C7Y5_9GAMM</name>
<feature type="transmembrane region" description="Helical" evidence="1">
    <location>
        <begin position="311"/>
        <end position="329"/>
    </location>
</feature>
<dbReference type="EMBL" id="JAVIAC010000005">
    <property type="protein sequence ID" value="MDQ7952444.1"/>
    <property type="molecule type" value="Genomic_DNA"/>
</dbReference>
<dbReference type="PANTHER" id="PTHR23028:SF53">
    <property type="entry name" value="ACYL_TRANSF_3 DOMAIN-CONTAINING PROTEIN"/>
    <property type="match status" value="1"/>
</dbReference>
<dbReference type="Proteomes" id="UP001240529">
    <property type="component" value="Unassembled WGS sequence"/>
</dbReference>